<reference evidence="4" key="1">
    <citation type="submission" date="2025-08" db="UniProtKB">
        <authorList>
            <consortium name="RefSeq"/>
        </authorList>
    </citation>
    <scope>IDENTIFICATION</scope>
    <source>
        <strain evidence="4">OHB3-1</strain>
    </source>
</reference>
<dbReference type="PANTHER" id="PTHR33083">
    <property type="entry name" value="EXPRESSED PROTEIN"/>
    <property type="match status" value="1"/>
</dbReference>
<organism evidence="3 4">
    <name type="scientific">Momordica charantia</name>
    <name type="common">Bitter gourd</name>
    <name type="synonym">Balsam pear</name>
    <dbReference type="NCBI Taxonomy" id="3673"/>
    <lineage>
        <taxon>Eukaryota</taxon>
        <taxon>Viridiplantae</taxon>
        <taxon>Streptophyta</taxon>
        <taxon>Embryophyta</taxon>
        <taxon>Tracheophyta</taxon>
        <taxon>Spermatophyta</taxon>
        <taxon>Magnoliopsida</taxon>
        <taxon>eudicotyledons</taxon>
        <taxon>Gunneridae</taxon>
        <taxon>Pentapetalae</taxon>
        <taxon>rosids</taxon>
        <taxon>fabids</taxon>
        <taxon>Cucurbitales</taxon>
        <taxon>Cucurbitaceae</taxon>
        <taxon>Momordiceae</taxon>
        <taxon>Momordica</taxon>
    </lineage>
</organism>
<dbReference type="Proteomes" id="UP000504603">
    <property type="component" value="Unplaced"/>
</dbReference>
<evidence type="ECO:0000256" key="1">
    <source>
        <dbReference type="ARBA" id="ARBA00034773"/>
    </source>
</evidence>
<dbReference type="KEGG" id="mcha:111014325"/>
<evidence type="ECO:0000256" key="2">
    <source>
        <dbReference type="SAM" id="MobiDB-lite"/>
    </source>
</evidence>
<dbReference type="GO" id="GO:0010150">
    <property type="term" value="P:leaf senescence"/>
    <property type="evidence" value="ECO:0007669"/>
    <property type="project" value="UniProtKB-ARBA"/>
</dbReference>
<feature type="region of interest" description="Disordered" evidence="2">
    <location>
        <begin position="24"/>
        <end position="47"/>
    </location>
</feature>
<comment type="similarity">
    <text evidence="1">Belongs to the senescence regulator S40 family.</text>
</comment>
<dbReference type="Pfam" id="PF04520">
    <property type="entry name" value="Senescence_reg"/>
    <property type="match status" value="1"/>
</dbReference>
<dbReference type="InterPro" id="IPR007608">
    <property type="entry name" value="Senescence_reg_S40"/>
</dbReference>
<dbReference type="OrthoDB" id="684536at2759"/>
<keyword evidence="3" id="KW-1185">Reference proteome</keyword>
<evidence type="ECO:0000313" key="3">
    <source>
        <dbReference type="Proteomes" id="UP000504603"/>
    </source>
</evidence>
<name>A0A6J1CU69_MOMCH</name>
<accession>A0A6J1CU69</accession>
<evidence type="ECO:0000313" key="4">
    <source>
        <dbReference type="RefSeq" id="XP_022144701.1"/>
    </source>
</evidence>
<proteinExistence type="inferred from homology"/>
<dbReference type="RefSeq" id="XP_022144701.1">
    <property type="nucleotide sequence ID" value="XM_022289009.1"/>
</dbReference>
<gene>
    <name evidence="4" type="primary">LOC111014325</name>
</gene>
<dbReference type="GeneID" id="111014325"/>
<protein>
    <submittedName>
        <fullName evidence="4">Uncharacterized protein LOC111014325</fullName>
    </submittedName>
</protein>
<feature type="compositionally biased region" description="Pro residues" evidence="2">
    <location>
        <begin position="30"/>
        <end position="40"/>
    </location>
</feature>
<dbReference type="PANTHER" id="PTHR33083:SF114">
    <property type="entry name" value="OS10G0481000 PROTEIN"/>
    <property type="match status" value="1"/>
</dbReference>
<sequence length="220" mass="23803">MDSSAPAAASGYLLRQSSSSSHHFLHLFSSPPPSSYPPPSDAAASDEFNESEVFWTGDFALSNNRQFRSRISRDDGGSSSGNSGVLAALTDDFDGDRKQRVGIGTVLTRGNSISAAISPSSSRSIPRPLQNVREYSQSVPSSRKFQQSAPINVPAMRKQRNGDIVAEEEEMLPPHEIVARGSGVSPKTTFSVLEGVGRTLKGRDLRRVRNAVWHKTGFLD</sequence>
<dbReference type="AlphaFoldDB" id="A0A6J1CU69"/>